<accession>A0A7S9LKP0</accession>
<dbReference type="PANTHER" id="PTHR44591:SF21">
    <property type="entry name" value="TWO-COMPONENT RESPONSE REGULATOR"/>
    <property type="match status" value="1"/>
</dbReference>
<gene>
    <name evidence="4" type="ORF">IZU98_09375</name>
</gene>
<dbReference type="PANTHER" id="PTHR44591">
    <property type="entry name" value="STRESS RESPONSE REGULATOR PROTEIN 1"/>
    <property type="match status" value="1"/>
</dbReference>
<dbReference type="Pfam" id="PF00072">
    <property type="entry name" value="Response_reg"/>
    <property type="match status" value="1"/>
</dbReference>
<evidence type="ECO:0000256" key="2">
    <source>
        <dbReference type="PROSITE-ProRule" id="PRU00169"/>
    </source>
</evidence>
<dbReference type="EMBL" id="CP064946">
    <property type="protein sequence ID" value="QPH50878.1"/>
    <property type="molecule type" value="Genomic_DNA"/>
</dbReference>
<keyword evidence="1 2" id="KW-0597">Phosphoprotein</keyword>
<dbReference type="AlphaFoldDB" id="A0A7S9LKP0"/>
<dbReference type="SUPFAM" id="SSF52172">
    <property type="entry name" value="CheY-like"/>
    <property type="match status" value="1"/>
</dbReference>
<evidence type="ECO:0000313" key="5">
    <source>
        <dbReference type="Proteomes" id="UP000594430"/>
    </source>
</evidence>
<proteinExistence type="predicted"/>
<dbReference type="PROSITE" id="PS50110">
    <property type="entry name" value="RESPONSE_REGULATORY"/>
    <property type="match status" value="1"/>
</dbReference>
<feature type="domain" description="Response regulatory" evidence="3">
    <location>
        <begin position="5"/>
        <end position="117"/>
    </location>
</feature>
<dbReference type="GO" id="GO:0000160">
    <property type="term" value="P:phosphorelay signal transduction system"/>
    <property type="evidence" value="ECO:0007669"/>
    <property type="project" value="InterPro"/>
</dbReference>
<organism evidence="4 5">
    <name type="scientific">Pseudomonas fulva</name>
    <dbReference type="NCBI Taxonomy" id="47880"/>
    <lineage>
        <taxon>Bacteria</taxon>
        <taxon>Pseudomonadati</taxon>
        <taxon>Pseudomonadota</taxon>
        <taxon>Gammaproteobacteria</taxon>
        <taxon>Pseudomonadales</taxon>
        <taxon>Pseudomonadaceae</taxon>
        <taxon>Pseudomonas</taxon>
    </lineage>
</organism>
<evidence type="ECO:0000259" key="3">
    <source>
        <dbReference type="PROSITE" id="PS50110"/>
    </source>
</evidence>
<dbReference type="InterPro" id="IPR050595">
    <property type="entry name" value="Bact_response_regulator"/>
</dbReference>
<dbReference type="InterPro" id="IPR011006">
    <property type="entry name" value="CheY-like_superfamily"/>
</dbReference>
<dbReference type="RefSeq" id="WP_132578765.1">
    <property type="nucleotide sequence ID" value="NZ_CP064943.1"/>
</dbReference>
<dbReference type="SMART" id="SM00448">
    <property type="entry name" value="REC"/>
    <property type="match status" value="1"/>
</dbReference>
<dbReference type="Proteomes" id="UP000594430">
    <property type="component" value="Chromosome"/>
</dbReference>
<evidence type="ECO:0000313" key="4">
    <source>
        <dbReference type="EMBL" id="QPH50878.1"/>
    </source>
</evidence>
<dbReference type="Gene3D" id="3.40.50.2300">
    <property type="match status" value="1"/>
</dbReference>
<sequence>MKGKRILVVEDEPALREFLAMIIEDTGATVVSVDTAEEGIRQLDKQPWAAVVTDVRTPGLSDGWDLAWTAYERWPRLPVIVTSGGHSRLDVPLPPTAAFIAKPWSIEAMIMLLVGCTGTDHSSDS</sequence>
<dbReference type="InterPro" id="IPR001789">
    <property type="entry name" value="Sig_transdc_resp-reg_receiver"/>
</dbReference>
<feature type="modified residue" description="4-aspartylphosphate" evidence="2">
    <location>
        <position position="54"/>
    </location>
</feature>
<protein>
    <submittedName>
        <fullName evidence="4">Response regulator</fullName>
    </submittedName>
</protein>
<name>A0A7S9LKP0_9PSED</name>
<evidence type="ECO:0000256" key="1">
    <source>
        <dbReference type="ARBA" id="ARBA00022553"/>
    </source>
</evidence>
<reference evidence="4 5" key="1">
    <citation type="submission" date="2020-11" db="EMBL/GenBank/DDBJ databases">
        <title>Pseudomonas fulva producing VIM-24.</title>
        <authorList>
            <person name="Liu S."/>
        </authorList>
    </citation>
    <scope>NUCLEOTIDE SEQUENCE [LARGE SCALE GENOMIC DNA]</scope>
    <source>
        <strain evidence="4 5">ZDHY414</strain>
    </source>
</reference>